<evidence type="ECO:0000256" key="1">
    <source>
        <dbReference type="ARBA" id="ARBA00006611"/>
    </source>
</evidence>
<dbReference type="STRING" id="1838286.Verru16b_03392"/>
<dbReference type="AlphaFoldDB" id="A0A1D8AZI8"/>
<dbReference type="GO" id="GO:0016887">
    <property type="term" value="F:ATP hydrolysis activity"/>
    <property type="evidence" value="ECO:0007669"/>
    <property type="project" value="TreeGrafter"/>
</dbReference>
<dbReference type="InterPro" id="IPR037257">
    <property type="entry name" value="T2SS_E_N_sf"/>
</dbReference>
<keyword evidence="2" id="KW-0547">Nucleotide-binding</keyword>
<evidence type="ECO:0000256" key="3">
    <source>
        <dbReference type="ARBA" id="ARBA00022840"/>
    </source>
</evidence>
<organism evidence="5 6">
    <name type="scientific">Lacunisphaera limnophila</name>
    <dbReference type="NCBI Taxonomy" id="1838286"/>
    <lineage>
        <taxon>Bacteria</taxon>
        <taxon>Pseudomonadati</taxon>
        <taxon>Verrucomicrobiota</taxon>
        <taxon>Opitutia</taxon>
        <taxon>Opitutales</taxon>
        <taxon>Opitutaceae</taxon>
        <taxon>Lacunisphaera</taxon>
    </lineage>
</organism>
<dbReference type="SMART" id="SM00382">
    <property type="entry name" value="AAA"/>
    <property type="match status" value="1"/>
</dbReference>
<dbReference type="PATRIC" id="fig|1838286.3.peg.3430"/>
<keyword evidence="6" id="KW-1185">Reference proteome</keyword>
<dbReference type="SUPFAM" id="SSF52540">
    <property type="entry name" value="P-loop containing nucleoside triphosphate hydrolases"/>
    <property type="match status" value="1"/>
</dbReference>
<reference evidence="5 6" key="1">
    <citation type="submission" date="2016-06" db="EMBL/GenBank/DDBJ databases">
        <title>Three novel species with peptidoglycan cell walls form the new genus Lacunisphaera gen. nov. in the family Opitutaceae of the verrucomicrobial subdivision 4.</title>
        <authorList>
            <person name="Rast P."/>
            <person name="Gloeckner I."/>
            <person name="Jogler M."/>
            <person name="Boedeker C."/>
            <person name="Jeske O."/>
            <person name="Wiegand S."/>
            <person name="Reinhardt R."/>
            <person name="Schumann P."/>
            <person name="Rohde M."/>
            <person name="Spring S."/>
            <person name="Gloeckner F.O."/>
            <person name="Jogler C."/>
        </authorList>
    </citation>
    <scope>NUCLEOTIDE SEQUENCE [LARGE SCALE GENOMIC DNA]</scope>
    <source>
        <strain evidence="5 6">IG16b</strain>
    </source>
</reference>
<proteinExistence type="inferred from homology"/>
<dbReference type="PROSITE" id="PS00662">
    <property type="entry name" value="T2SP_E"/>
    <property type="match status" value="1"/>
</dbReference>
<evidence type="ECO:0000256" key="2">
    <source>
        <dbReference type="ARBA" id="ARBA00022741"/>
    </source>
</evidence>
<name>A0A1D8AZI8_9BACT</name>
<sequence length="570" mass="62850">MPPNPSNREFLQLVRDHPGFTALTELESTGSNHGAGTLAHLQAIIDHKLLSKDEACRLWANSIGIAYVDVLASAITDEAVAKIPCAVAQKVTALGLYLIDGVLTVALATPADKELVRRLEQITQVTISPVFCLPCEIEDAVAIHYSTEKSLTDSLAGLEQDSFFSRPDGTGDRFEAVAESESLIRVLDELVYFALRERATDIHIEPQEFQSRIRFRVDGMMREVLTFSRKLHRAIVARLKILCSLNISETRFPQDGRFSLTIGTNQANFRFSALPTVHGEKVVVRILAGTGKKSMMTLDKMLISQPVLAPLRRLVQNPSGIIFVTGPTGSGKTTTLYSALHEINQPGINISTIEDPVEIQLAGVTQSQVNSHIDLKFSTVLRSLLRQDPDVILIGEIRDLETAKIATEAALTGHLVFATLHTNTAAQAIVRLMEIGVEPSMVAPSVIGVLAQRLAARICERCKEAYYPPREVLTKYFLDEGLAEVPFYRGRGCPHCRGTGYKGRIAFHELILITEEIRQLITEGKSAQEITRAASRVGYKPLRYDGLRKVLLGLTTIDEIEQNSSFEWAS</sequence>
<dbReference type="CDD" id="cd01129">
    <property type="entry name" value="PulE-GspE-like"/>
    <property type="match status" value="1"/>
</dbReference>
<dbReference type="InterPro" id="IPR007831">
    <property type="entry name" value="T2SS_GspE_N"/>
</dbReference>
<comment type="similarity">
    <text evidence="1">Belongs to the GSP E family.</text>
</comment>
<dbReference type="PANTHER" id="PTHR30258:SF2">
    <property type="entry name" value="COMG OPERON PROTEIN 1"/>
    <property type="match status" value="1"/>
</dbReference>
<dbReference type="PANTHER" id="PTHR30258">
    <property type="entry name" value="TYPE II SECRETION SYSTEM PROTEIN GSPE-RELATED"/>
    <property type="match status" value="1"/>
</dbReference>
<feature type="domain" description="Bacterial type II secretion system protein E" evidence="4">
    <location>
        <begin position="385"/>
        <end position="399"/>
    </location>
</feature>
<dbReference type="Gene3D" id="3.40.50.300">
    <property type="entry name" value="P-loop containing nucleotide triphosphate hydrolases"/>
    <property type="match status" value="1"/>
</dbReference>
<evidence type="ECO:0000259" key="4">
    <source>
        <dbReference type="PROSITE" id="PS00662"/>
    </source>
</evidence>
<dbReference type="Proteomes" id="UP000095228">
    <property type="component" value="Chromosome"/>
</dbReference>
<dbReference type="EMBL" id="CP016094">
    <property type="protein sequence ID" value="AOS46291.1"/>
    <property type="molecule type" value="Genomic_DNA"/>
</dbReference>
<dbReference type="InterPro" id="IPR003593">
    <property type="entry name" value="AAA+_ATPase"/>
</dbReference>
<evidence type="ECO:0000313" key="5">
    <source>
        <dbReference type="EMBL" id="AOS46291.1"/>
    </source>
</evidence>
<protein>
    <submittedName>
        <fullName evidence="5">Type II secretion system protein E</fullName>
    </submittedName>
</protein>
<dbReference type="GO" id="GO:0005886">
    <property type="term" value="C:plasma membrane"/>
    <property type="evidence" value="ECO:0007669"/>
    <property type="project" value="TreeGrafter"/>
</dbReference>
<dbReference type="InterPro" id="IPR027417">
    <property type="entry name" value="P-loop_NTPase"/>
</dbReference>
<dbReference type="Gene3D" id="3.30.450.90">
    <property type="match status" value="1"/>
</dbReference>
<evidence type="ECO:0000313" key="6">
    <source>
        <dbReference type="Proteomes" id="UP000095228"/>
    </source>
</evidence>
<dbReference type="Gene3D" id="3.30.300.160">
    <property type="entry name" value="Type II secretion system, protein E, N-terminal domain"/>
    <property type="match status" value="1"/>
</dbReference>
<accession>A0A1D8AZI8</accession>
<dbReference type="FunFam" id="3.40.50.300:FF:000398">
    <property type="entry name" value="Type IV pilus assembly ATPase PilB"/>
    <property type="match status" value="1"/>
</dbReference>
<dbReference type="Pfam" id="PF05157">
    <property type="entry name" value="MshEN"/>
    <property type="match status" value="1"/>
</dbReference>
<dbReference type="Pfam" id="PF00437">
    <property type="entry name" value="T2SSE"/>
    <property type="match status" value="1"/>
</dbReference>
<dbReference type="SUPFAM" id="SSF160246">
    <property type="entry name" value="EspE N-terminal domain-like"/>
    <property type="match status" value="1"/>
</dbReference>
<dbReference type="RefSeq" id="WP_069963362.1">
    <property type="nucleotide sequence ID" value="NZ_CP016094.1"/>
</dbReference>
<dbReference type="KEGG" id="obg:Verru16b_03392"/>
<dbReference type="GO" id="GO:0005524">
    <property type="term" value="F:ATP binding"/>
    <property type="evidence" value="ECO:0007669"/>
    <property type="project" value="UniProtKB-KW"/>
</dbReference>
<gene>
    <name evidence="5" type="primary">epsE_6</name>
    <name evidence="5" type="ORF">Verru16b_03392</name>
</gene>
<keyword evidence="3" id="KW-0067">ATP-binding</keyword>
<dbReference type="InterPro" id="IPR001482">
    <property type="entry name" value="T2SS/T4SS_dom"/>
</dbReference>